<dbReference type="Pfam" id="PF00076">
    <property type="entry name" value="RRM_1"/>
    <property type="match status" value="1"/>
</dbReference>
<evidence type="ECO:0000256" key="2">
    <source>
        <dbReference type="ARBA" id="ARBA00002388"/>
    </source>
</evidence>
<evidence type="ECO:0000256" key="3">
    <source>
        <dbReference type="ARBA" id="ARBA00004123"/>
    </source>
</evidence>
<feature type="compositionally biased region" description="Basic and acidic residues" evidence="11">
    <location>
        <begin position="468"/>
        <end position="529"/>
    </location>
</feature>
<dbReference type="PROSITE" id="PS50102">
    <property type="entry name" value="RRM"/>
    <property type="match status" value="1"/>
</dbReference>
<dbReference type="CDD" id="cd01921">
    <property type="entry name" value="cyclophilin_RRM"/>
    <property type="match status" value="1"/>
</dbReference>
<accession>A0A316V0D3</accession>
<evidence type="ECO:0000256" key="1">
    <source>
        <dbReference type="ARBA" id="ARBA00000971"/>
    </source>
</evidence>
<dbReference type="Proteomes" id="UP000245884">
    <property type="component" value="Unassembled WGS sequence"/>
</dbReference>
<keyword evidence="8 10" id="KW-0539">Nucleus</keyword>
<dbReference type="RefSeq" id="XP_025365070.1">
    <property type="nucleotide sequence ID" value="XM_025505084.1"/>
</dbReference>
<dbReference type="PANTHER" id="PTHR45843:SF1">
    <property type="entry name" value="PEPTIDYL-PROLYL CIS-TRANS ISOMERASE-LIKE 4"/>
    <property type="match status" value="1"/>
</dbReference>
<dbReference type="OrthoDB" id="2083at2759"/>
<dbReference type="PROSITE" id="PS50072">
    <property type="entry name" value="CSA_PPIASE_2"/>
    <property type="match status" value="1"/>
</dbReference>
<dbReference type="InterPro" id="IPR035538">
    <property type="entry name" value="Cyclophilin_PPIL4"/>
</dbReference>
<dbReference type="GO" id="GO:0003755">
    <property type="term" value="F:peptidyl-prolyl cis-trans isomerase activity"/>
    <property type="evidence" value="ECO:0007669"/>
    <property type="project" value="UniProtKB-UniRule"/>
</dbReference>
<dbReference type="Gene3D" id="3.30.70.330">
    <property type="match status" value="1"/>
</dbReference>
<feature type="region of interest" description="Disordered" evidence="11">
    <location>
        <begin position="365"/>
        <end position="537"/>
    </location>
</feature>
<dbReference type="InterPro" id="IPR002130">
    <property type="entry name" value="Cyclophilin-type_PPIase_dom"/>
</dbReference>
<dbReference type="EMBL" id="KZ819662">
    <property type="protein sequence ID" value="PWN30458.1"/>
    <property type="molecule type" value="Genomic_DNA"/>
</dbReference>
<feature type="compositionally biased region" description="Polar residues" evidence="11">
    <location>
        <begin position="97"/>
        <end position="108"/>
    </location>
</feature>
<comment type="function">
    <text evidence="2 10">PPIases accelerate the folding of proteins. It catalyzes the cis-trans isomerization of proline imidic peptide bonds in oligopeptides.</text>
</comment>
<dbReference type="STRING" id="1569628.A0A316V0D3"/>
<feature type="region of interest" description="Disordered" evidence="11">
    <location>
        <begin position="194"/>
        <end position="247"/>
    </location>
</feature>
<feature type="region of interest" description="Disordered" evidence="11">
    <location>
        <begin position="89"/>
        <end position="126"/>
    </location>
</feature>
<protein>
    <recommendedName>
        <fullName evidence="10">Peptidyl-prolyl cis-trans isomerase</fullName>
        <shortName evidence="10">PPIase</shortName>
        <ecNumber evidence="10">5.2.1.8</ecNumber>
    </recommendedName>
</protein>
<proteinExistence type="inferred from homology"/>
<feature type="compositionally biased region" description="Acidic residues" evidence="11">
    <location>
        <begin position="223"/>
        <end position="233"/>
    </location>
</feature>
<evidence type="ECO:0000256" key="6">
    <source>
        <dbReference type="ARBA" id="ARBA00023110"/>
    </source>
</evidence>
<dbReference type="Gene3D" id="2.40.100.10">
    <property type="entry name" value="Cyclophilin-like"/>
    <property type="match status" value="1"/>
</dbReference>
<name>A0A316V0D3_9BASI</name>
<evidence type="ECO:0000313" key="14">
    <source>
        <dbReference type="EMBL" id="PWN30458.1"/>
    </source>
</evidence>
<keyword evidence="15" id="KW-1185">Reference proteome</keyword>
<organism evidence="14 15">
    <name type="scientific">Jaminaea rosea</name>
    <dbReference type="NCBI Taxonomy" id="1569628"/>
    <lineage>
        <taxon>Eukaryota</taxon>
        <taxon>Fungi</taxon>
        <taxon>Dikarya</taxon>
        <taxon>Basidiomycota</taxon>
        <taxon>Ustilaginomycotina</taxon>
        <taxon>Exobasidiomycetes</taxon>
        <taxon>Microstromatales</taxon>
        <taxon>Microstromatales incertae sedis</taxon>
        <taxon>Jaminaea</taxon>
    </lineage>
</organism>
<evidence type="ECO:0000256" key="7">
    <source>
        <dbReference type="ARBA" id="ARBA00023235"/>
    </source>
</evidence>
<dbReference type="CDD" id="cd12235">
    <property type="entry name" value="RRM_PPIL4"/>
    <property type="match status" value="1"/>
</dbReference>
<dbReference type="EC" id="5.2.1.8" evidence="10"/>
<reference evidence="14 15" key="1">
    <citation type="journal article" date="2018" name="Mol. Biol. Evol.">
        <title>Broad Genomic Sampling Reveals a Smut Pathogenic Ancestry of the Fungal Clade Ustilaginomycotina.</title>
        <authorList>
            <person name="Kijpornyongpan T."/>
            <person name="Mondo S.J."/>
            <person name="Barry K."/>
            <person name="Sandor L."/>
            <person name="Lee J."/>
            <person name="Lipzen A."/>
            <person name="Pangilinan J."/>
            <person name="LaButti K."/>
            <person name="Hainaut M."/>
            <person name="Henrissat B."/>
            <person name="Grigoriev I.V."/>
            <person name="Spatafora J.W."/>
            <person name="Aime M.C."/>
        </authorList>
    </citation>
    <scope>NUCLEOTIDE SEQUENCE [LARGE SCALE GENOMIC DNA]</scope>
    <source>
        <strain evidence="14 15">MCA 5214</strain>
    </source>
</reference>
<feature type="domain" description="RRM" evidence="13">
    <location>
        <begin position="273"/>
        <end position="351"/>
    </location>
</feature>
<dbReference type="InterPro" id="IPR029000">
    <property type="entry name" value="Cyclophilin-like_dom_sf"/>
</dbReference>
<evidence type="ECO:0000256" key="10">
    <source>
        <dbReference type="RuleBase" id="RU365081"/>
    </source>
</evidence>
<feature type="domain" description="PPIase cyclophilin-type" evidence="12">
    <location>
        <begin position="6"/>
        <end position="190"/>
    </location>
</feature>
<dbReference type="Pfam" id="PF00160">
    <property type="entry name" value="Pro_isomerase"/>
    <property type="match status" value="1"/>
</dbReference>
<sequence length="537" mass="60204">MSVLLETSAGDIVIDLDVDQAPKACLNFLKLCKLYRYNYCAFFSVQKNFLAQTGDPTSTGKGGVSIWNLLPTASPDYLASPYFKPERSRHLNHRQKGTVSMALSQPSGSRRLADNDDDDDDDSESSDLVAGSQFFITLADSIDYLDGKHAPFGTVVEGQESGGALDKINSAFVDDSHRPLKDIRIRRVHVLDDPFDDPVGLSPPSRTPSPTPEQFASIRLGDGEDVEDADGEDGGLTAEQKEEARRKADSSAAALTLEMVGDLPFAEVRPPENILFVCKLNPVTRSEDLELIFSRFGKVLSCEVVKDKRTGDSLQYAFVEFDEKESAEQAYFKMDAVLIDNARIRVDFSQSVSKLAGRWNQSRVGAGKRLPPWAEARSQSPPSSSRGGGQRGPPPTSYEPSSSMHGSRGLVFDDAEMTRRPPPSRERDPKSRYDDRRRGDAGRRYDDDRRRNEGRRRSPPPYDHRRRATDDSRGYSSGRDDHRPYERRGRDAGRERHGGESSRYEDGRDRRRDDGYREGDRYTDRERARHRERSPGG</sequence>
<dbReference type="InterPro" id="IPR035542">
    <property type="entry name" value="CRIP"/>
</dbReference>
<dbReference type="GeneID" id="37026907"/>
<evidence type="ECO:0000256" key="5">
    <source>
        <dbReference type="ARBA" id="ARBA00022884"/>
    </source>
</evidence>
<evidence type="ECO:0000259" key="13">
    <source>
        <dbReference type="PROSITE" id="PS50102"/>
    </source>
</evidence>
<gene>
    <name evidence="14" type="ORF">BDZ90DRAFT_229481</name>
</gene>
<dbReference type="SMART" id="SM00360">
    <property type="entry name" value="RRM"/>
    <property type="match status" value="1"/>
</dbReference>
<dbReference type="InterPro" id="IPR012677">
    <property type="entry name" value="Nucleotide-bd_a/b_plait_sf"/>
</dbReference>
<dbReference type="InterPro" id="IPR035979">
    <property type="entry name" value="RBD_domain_sf"/>
</dbReference>
<keyword evidence="7 10" id="KW-0413">Isomerase</keyword>
<evidence type="ECO:0000256" key="8">
    <source>
        <dbReference type="ARBA" id="ARBA00023242"/>
    </source>
</evidence>
<comment type="catalytic activity">
    <reaction evidence="1 10">
        <text>[protein]-peptidylproline (omega=180) = [protein]-peptidylproline (omega=0)</text>
        <dbReference type="Rhea" id="RHEA:16237"/>
        <dbReference type="Rhea" id="RHEA-COMP:10747"/>
        <dbReference type="Rhea" id="RHEA-COMP:10748"/>
        <dbReference type="ChEBI" id="CHEBI:83833"/>
        <dbReference type="ChEBI" id="CHEBI:83834"/>
        <dbReference type="EC" id="5.2.1.8"/>
    </reaction>
</comment>
<dbReference type="SUPFAM" id="SSF50891">
    <property type="entry name" value="Cyclophilin-like"/>
    <property type="match status" value="1"/>
</dbReference>
<evidence type="ECO:0000256" key="11">
    <source>
        <dbReference type="SAM" id="MobiDB-lite"/>
    </source>
</evidence>
<comment type="subcellular location">
    <subcellularLocation>
        <location evidence="3 10">Nucleus</location>
    </subcellularLocation>
</comment>
<evidence type="ECO:0000259" key="12">
    <source>
        <dbReference type="PROSITE" id="PS50072"/>
    </source>
</evidence>
<evidence type="ECO:0000313" key="15">
    <source>
        <dbReference type="Proteomes" id="UP000245884"/>
    </source>
</evidence>
<evidence type="ECO:0000256" key="4">
    <source>
        <dbReference type="ARBA" id="ARBA00010739"/>
    </source>
</evidence>
<dbReference type="InterPro" id="IPR000504">
    <property type="entry name" value="RRM_dom"/>
</dbReference>
<keyword evidence="6 10" id="KW-0697">Rotamase</keyword>
<keyword evidence="5 9" id="KW-0694">RNA-binding</keyword>
<dbReference type="SUPFAM" id="SSF54928">
    <property type="entry name" value="RNA-binding domain, RBD"/>
    <property type="match status" value="1"/>
</dbReference>
<dbReference type="PANTHER" id="PTHR45843">
    <property type="entry name" value="PEPTIDYL-PROLYL CIS-TRANS ISOMERASE-LIKE 4"/>
    <property type="match status" value="1"/>
</dbReference>
<feature type="compositionally biased region" description="Basic and acidic residues" evidence="11">
    <location>
        <begin position="416"/>
        <end position="451"/>
    </location>
</feature>
<dbReference type="GO" id="GO:0005634">
    <property type="term" value="C:nucleus"/>
    <property type="evidence" value="ECO:0007669"/>
    <property type="project" value="UniProtKB-SubCell"/>
</dbReference>
<comment type="similarity">
    <text evidence="4 10">Belongs to the cyclophilin-type PPIase family. PPIL4 subfamily.</text>
</comment>
<evidence type="ECO:0000256" key="9">
    <source>
        <dbReference type="PROSITE-ProRule" id="PRU00176"/>
    </source>
</evidence>
<dbReference type="AlphaFoldDB" id="A0A316V0D3"/>
<dbReference type="GO" id="GO:0003723">
    <property type="term" value="F:RNA binding"/>
    <property type="evidence" value="ECO:0007669"/>
    <property type="project" value="UniProtKB-UniRule"/>
</dbReference>
<feature type="compositionally biased region" description="Acidic residues" evidence="11">
    <location>
        <begin position="115"/>
        <end position="125"/>
    </location>
</feature>